<evidence type="ECO:0000256" key="4">
    <source>
        <dbReference type="ARBA" id="ARBA00022692"/>
    </source>
</evidence>
<proteinExistence type="inferred from homology"/>
<feature type="transmembrane region" description="Helical" evidence="8">
    <location>
        <begin position="53"/>
        <end position="86"/>
    </location>
</feature>
<reference evidence="9 10" key="1">
    <citation type="submission" date="2012-05" db="EMBL/GenBank/DDBJ databases">
        <authorList>
            <person name="Weinstock G."/>
            <person name="Sodergren E."/>
            <person name="Lobos E.A."/>
            <person name="Fulton L."/>
            <person name="Fulton R."/>
            <person name="Courtney L."/>
            <person name="Fronick C."/>
            <person name="O'Laughlin M."/>
            <person name="Godfrey J."/>
            <person name="Wilson R.M."/>
            <person name="Miner T."/>
            <person name="Farmer C."/>
            <person name="Delehaunty K."/>
            <person name="Cordes M."/>
            <person name="Minx P."/>
            <person name="Tomlinson C."/>
            <person name="Chen J."/>
            <person name="Wollam A."/>
            <person name="Pepin K.H."/>
            <person name="Bhonagiri V."/>
            <person name="Zhang X."/>
            <person name="Suruliraj S."/>
            <person name="Warren W."/>
            <person name="Mitreva M."/>
            <person name="Mardis E.R."/>
            <person name="Wilson R.K."/>
        </authorList>
    </citation>
    <scope>NUCLEOTIDE SEQUENCE [LARGE SCALE GENOMIC DNA]</scope>
    <source>
        <strain evidence="9 10">F0055</strain>
    </source>
</reference>
<feature type="transmembrane region" description="Helical" evidence="8">
    <location>
        <begin position="140"/>
        <end position="158"/>
    </location>
</feature>
<dbReference type="EMBL" id="AMEP01000089">
    <property type="protein sequence ID" value="EKY00105.1"/>
    <property type="molecule type" value="Genomic_DNA"/>
</dbReference>
<sequence>MEVLKLILSFLSFLLMQVLVLNHIHLFNCATPLPYIYILFLFPHNHPKWKLLLWAFSMGICVDMFSNTPGVATTSLTFVAMLYPYLLEWFIVREKTEDLTPSMKELGVGRYILFVFILVLIYCLLFFTLETFSFFNWQQWLYNIGGSTILTIVFVLVLDNLRKR</sequence>
<dbReference type="OrthoDB" id="1132160at2"/>
<name>L1N9Z7_9BACT</name>
<dbReference type="RefSeq" id="WP_009162616.1">
    <property type="nucleotide sequence ID" value="NZ_KB290998.1"/>
</dbReference>
<accession>L1N9Z7</accession>
<evidence type="ECO:0000256" key="8">
    <source>
        <dbReference type="SAM" id="Phobius"/>
    </source>
</evidence>
<protein>
    <submittedName>
        <fullName evidence="9">Rod shape-determining protein MreD</fullName>
    </submittedName>
</protein>
<comment type="similarity">
    <text evidence="2">Belongs to the MreD family.</text>
</comment>
<dbReference type="AlphaFoldDB" id="L1N9Z7"/>
<dbReference type="NCBIfam" id="TIGR03426">
    <property type="entry name" value="shape_MreD"/>
    <property type="match status" value="1"/>
</dbReference>
<dbReference type="STRING" id="1127699.HMPREF9151_01340"/>
<evidence type="ECO:0000256" key="2">
    <source>
        <dbReference type="ARBA" id="ARBA00007776"/>
    </source>
</evidence>
<keyword evidence="6 8" id="KW-1133">Transmembrane helix</keyword>
<evidence type="ECO:0000256" key="5">
    <source>
        <dbReference type="ARBA" id="ARBA00022960"/>
    </source>
</evidence>
<evidence type="ECO:0000256" key="3">
    <source>
        <dbReference type="ARBA" id="ARBA00022475"/>
    </source>
</evidence>
<keyword evidence="4 8" id="KW-0812">Transmembrane</keyword>
<evidence type="ECO:0000256" key="7">
    <source>
        <dbReference type="ARBA" id="ARBA00023136"/>
    </source>
</evidence>
<dbReference type="PATRIC" id="fig|1127699.3.peg.1241"/>
<gene>
    <name evidence="9" type="ORF">HMPREF9151_01340</name>
</gene>
<dbReference type="GO" id="GO:0008360">
    <property type="term" value="P:regulation of cell shape"/>
    <property type="evidence" value="ECO:0007669"/>
    <property type="project" value="UniProtKB-KW"/>
</dbReference>
<evidence type="ECO:0000313" key="9">
    <source>
        <dbReference type="EMBL" id="EKY00105.1"/>
    </source>
</evidence>
<keyword evidence="3" id="KW-1003">Cell membrane</keyword>
<dbReference type="HOGENOM" id="CLU_125324_0_0_10"/>
<evidence type="ECO:0000256" key="1">
    <source>
        <dbReference type="ARBA" id="ARBA00004651"/>
    </source>
</evidence>
<evidence type="ECO:0000313" key="10">
    <source>
        <dbReference type="Proteomes" id="UP000010433"/>
    </source>
</evidence>
<keyword evidence="10" id="KW-1185">Reference proteome</keyword>
<organism evidence="9 10">
    <name type="scientific">Hoylesella saccharolytica F0055</name>
    <dbReference type="NCBI Taxonomy" id="1127699"/>
    <lineage>
        <taxon>Bacteria</taxon>
        <taxon>Pseudomonadati</taxon>
        <taxon>Bacteroidota</taxon>
        <taxon>Bacteroidia</taxon>
        <taxon>Bacteroidales</taxon>
        <taxon>Prevotellaceae</taxon>
        <taxon>Hoylesella</taxon>
    </lineage>
</organism>
<dbReference type="InterPro" id="IPR007227">
    <property type="entry name" value="Cell_shape_determining_MreD"/>
</dbReference>
<keyword evidence="7 8" id="KW-0472">Membrane</keyword>
<dbReference type="GO" id="GO:0005886">
    <property type="term" value="C:plasma membrane"/>
    <property type="evidence" value="ECO:0007669"/>
    <property type="project" value="UniProtKB-SubCell"/>
</dbReference>
<feature type="transmembrane region" description="Helical" evidence="8">
    <location>
        <begin position="107"/>
        <end position="128"/>
    </location>
</feature>
<comment type="subcellular location">
    <subcellularLocation>
        <location evidence="1">Cell membrane</location>
        <topology evidence="1">Multi-pass membrane protein</topology>
    </subcellularLocation>
</comment>
<dbReference type="Proteomes" id="UP000010433">
    <property type="component" value="Unassembled WGS sequence"/>
</dbReference>
<keyword evidence="5" id="KW-0133">Cell shape</keyword>
<comment type="caution">
    <text evidence="9">The sequence shown here is derived from an EMBL/GenBank/DDBJ whole genome shotgun (WGS) entry which is preliminary data.</text>
</comment>
<evidence type="ECO:0000256" key="6">
    <source>
        <dbReference type="ARBA" id="ARBA00022989"/>
    </source>
</evidence>